<evidence type="ECO:0000313" key="2">
    <source>
        <dbReference type="Proteomes" id="UP000430332"/>
    </source>
</evidence>
<sequence>MGYKENRKREAERWGDMANEIRYGRRIGKSQMGRYAQQYGEALHESLELQTVTEPQYLQARGDNRALKISQALMDEIKTRWLLMPQPHHFTITGIVYWADQIKEDHKRRHLYMAGGIVVTTLCVNPKRGVWKIFIRFAQ</sequence>
<dbReference type="Proteomes" id="UP000430332">
    <property type="component" value="Segment"/>
</dbReference>
<accession>A0A678Q5U0</accession>
<gene>
    <name evidence="1" type="ORF">B4963_0061</name>
</gene>
<keyword evidence="2" id="KW-1185">Reference proteome</keyword>
<name>A0A678Q5U0_9CAUD</name>
<organism evidence="1 2">
    <name type="scientific">Pectobacterium phage phiA41</name>
    <dbReference type="NCBI Taxonomy" id="1965354"/>
    <lineage>
        <taxon>Viruses</taxon>
        <taxon>Duplodnaviria</taxon>
        <taxon>Heunggongvirae</taxon>
        <taxon>Uroviricota</taxon>
        <taxon>Caudoviricetes</taxon>
        <taxon>Schitoviridae</taxon>
        <taxon>Cbunavirus</taxon>
        <taxon>Cbunavirus A41</taxon>
    </lineage>
</organism>
<evidence type="ECO:0000313" key="1">
    <source>
        <dbReference type="EMBL" id="ARB10979.1"/>
    </source>
</evidence>
<reference evidence="1 2" key="1">
    <citation type="submission" date="2017-03" db="EMBL/GenBank/DDBJ databases">
        <title>Isolation and genomic, phenotypic and morphological characterization of the first Podoviridae lytic bacteriophages (phi)A38 and (phi)A41 infecting Pectobacterium wasabiae.</title>
        <authorList>
            <person name="Czajkowski R."/>
            <person name="Smolarska A."/>
            <person name="Rabalski L."/>
            <person name="Narajczyk M."/>
        </authorList>
    </citation>
    <scope>NUCLEOTIDE SEQUENCE [LARGE SCALE GENOMIC DNA]</scope>
</reference>
<proteinExistence type="predicted"/>
<protein>
    <submittedName>
        <fullName evidence="1">Uncharacterized protein</fullName>
    </submittedName>
</protein>
<dbReference type="EMBL" id="KY769270">
    <property type="protein sequence ID" value="ARB10979.1"/>
    <property type="molecule type" value="Genomic_DNA"/>
</dbReference>